<proteinExistence type="predicted"/>
<gene>
    <name evidence="1" type="ORF">HKT18_01760</name>
</gene>
<keyword evidence="2" id="KW-1185">Reference proteome</keyword>
<evidence type="ECO:0000313" key="2">
    <source>
        <dbReference type="Proteomes" id="UP000536509"/>
    </source>
</evidence>
<dbReference type="RefSeq" id="WP_171221131.1">
    <property type="nucleotide sequence ID" value="NZ_CP121446.1"/>
</dbReference>
<comment type="caution">
    <text evidence="1">The sequence shown here is derived from an EMBL/GenBank/DDBJ whole genome shotgun (WGS) entry which is preliminary data.</text>
</comment>
<protein>
    <submittedName>
        <fullName evidence="1">Uncharacterized protein</fullName>
    </submittedName>
</protein>
<dbReference type="AlphaFoldDB" id="A0A7Y3R7G3"/>
<organism evidence="1 2">
    <name type="scientific">Flavobacterium rivulicola</name>
    <dbReference type="NCBI Taxonomy" id="2732161"/>
    <lineage>
        <taxon>Bacteria</taxon>
        <taxon>Pseudomonadati</taxon>
        <taxon>Bacteroidota</taxon>
        <taxon>Flavobacteriia</taxon>
        <taxon>Flavobacteriales</taxon>
        <taxon>Flavobacteriaceae</taxon>
        <taxon>Flavobacterium</taxon>
    </lineage>
</organism>
<sequence length="145" mass="16342">MRINKTVKKIVLSILGVVLLLFGILVYHIANARPVGSVENATIQISRIDFDQPFDSLSAVAIKKNLHSIPGVKSDIIVKRNVVVYFHDNTIADSKKIYDELMTKGNYKAERFLLPPSLAAKQVCPVMKKDSFKYKFSKFIQGIFN</sequence>
<name>A0A7Y3R7G3_9FLAO</name>
<evidence type="ECO:0000313" key="1">
    <source>
        <dbReference type="EMBL" id="NNT70930.1"/>
    </source>
</evidence>
<reference evidence="1 2" key="1">
    <citation type="submission" date="2020-05" db="EMBL/GenBank/DDBJ databases">
        <title>Draft genome of Flavobacterium sp. IMCC34852.</title>
        <authorList>
            <person name="Song J."/>
            <person name="Cho J.-C."/>
        </authorList>
    </citation>
    <scope>NUCLEOTIDE SEQUENCE [LARGE SCALE GENOMIC DNA]</scope>
    <source>
        <strain evidence="1 2">IMCC34852</strain>
    </source>
</reference>
<accession>A0A7Y3R7G3</accession>
<dbReference type="Proteomes" id="UP000536509">
    <property type="component" value="Unassembled WGS sequence"/>
</dbReference>
<dbReference type="EMBL" id="JABEVX010000001">
    <property type="protein sequence ID" value="NNT70930.1"/>
    <property type="molecule type" value="Genomic_DNA"/>
</dbReference>